<dbReference type="AlphaFoldDB" id="M0LWP9"/>
<evidence type="ECO:0000313" key="3">
    <source>
        <dbReference type="Proteomes" id="UP000011607"/>
    </source>
</evidence>
<dbReference type="Proteomes" id="UP000011607">
    <property type="component" value="Unassembled WGS sequence"/>
</dbReference>
<accession>M0LWP9</accession>
<feature type="transmembrane region" description="Helical" evidence="1">
    <location>
        <begin position="45"/>
        <end position="68"/>
    </location>
</feature>
<dbReference type="EMBL" id="AOMA01000112">
    <property type="protein sequence ID" value="EMA36799.1"/>
    <property type="molecule type" value="Genomic_DNA"/>
</dbReference>
<comment type="caution">
    <text evidence="2">The sequence shown here is derived from an EMBL/GenBank/DDBJ whole genome shotgun (WGS) entry which is preliminary data.</text>
</comment>
<keyword evidence="1" id="KW-0812">Transmembrane</keyword>
<dbReference type="eggNOG" id="arCOG10769">
    <property type="taxonomic scope" value="Archaea"/>
</dbReference>
<evidence type="ECO:0000313" key="2">
    <source>
        <dbReference type="EMBL" id="EMA36799.1"/>
    </source>
</evidence>
<keyword evidence="1" id="KW-1133">Transmembrane helix</keyword>
<sequence>MSVRQPLSIAELFRATPATSALLTLGPLALALGQLLNSYVNDVSVFVSLSFAAVMLAFAAVATGHHAAEYRLRELERGVRLDSDSGIEREN</sequence>
<reference evidence="2 3" key="1">
    <citation type="journal article" date="2014" name="PLoS Genet.">
        <title>Phylogenetically driven sequencing of extremely halophilic archaea reveals strategies for static and dynamic osmo-response.</title>
        <authorList>
            <person name="Becker E.A."/>
            <person name="Seitzer P.M."/>
            <person name="Tritt A."/>
            <person name="Larsen D."/>
            <person name="Krusor M."/>
            <person name="Yao A.I."/>
            <person name="Wu D."/>
            <person name="Madern D."/>
            <person name="Eisen J.A."/>
            <person name="Darling A.E."/>
            <person name="Facciotti M.T."/>
        </authorList>
    </citation>
    <scope>NUCLEOTIDE SEQUENCE [LARGE SCALE GENOMIC DNA]</scope>
    <source>
        <strain evidence="2 3">JCM 10879</strain>
    </source>
</reference>
<organism evidence="2 3">
    <name type="scientific">Halobiforma nitratireducens JCM 10879</name>
    <dbReference type="NCBI Taxonomy" id="1227454"/>
    <lineage>
        <taxon>Archaea</taxon>
        <taxon>Methanobacteriati</taxon>
        <taxon>Methanobacteriota</taxon>
        <taxon>Stenosarchaea group</taxon>
        <taxon>Halobacteria</taxon>
        <taxon>Halobacteriales</taxon>
        <taxon>Natrialbaceae</taxon>
        <taxon>Halobiforma</taxon>
    </lineage>
</organism>
<proteinExistence type="predicted"/>
<gene>
    <name evidence="2" type="ORF">C446_11342</name>
</gene>
<dbReference type="RefSeq" id="WP_006673173.1">
    <property type="nucleotide sequence ID" value="NZ_AOMA01000112.1"/>
</dbReference>
<evidence type="ECO:0000256" key="1">
    <source>
        <dbReference type="SAM" id="Phobius"/>
    </source>
</evidence>
<keyword evidence="3" id="KW-1185">Reference proteome</keyword>
<feature type="transmembrane region" description="Helical" evidence="1">
    <location>
        <begin position="12"/>
        <end position="33"/>
    </location>
</feature>
<keyword evidence="1" id="KW-0472">Membrane</keyword>
<name>M0LWP9_9EURY</name>
<protein>
    <submittedName>
        <fullName evidence="2">Uncharacterized protein</fullName>
    </submittedName>
</protein>